<dbReference type="Gene3D" id="3.40.50.300">
    <property type="entry name" value="P-loop containing nucleotide triphosphate hydrolases"/>
    <property type="match status" value="1"/>
</dbReference>
<dbReference type="Proteomes" id="UP000663879">
    <property type="component" value="Unassembled WGS sequence"/>
</dbReference>
<feature type="transmembrane region" description="Helical" evidence="17">
    <location>
        <begin position="271"/>
        <end position="291"/>
    </location>
</feature>
<accession>A0A813MWT4</accession>
<dbReference type="PANTHER" id="PTHR23076">
    <property type="entry name" value="METALLOPROTEASE M41 FTSH"/>
    <property type="match status" value="1"/>
</dbReference>
<comment type="caution">
    <text evidence="19">The sequence shown here is derived from an EMBL/GenBank/DDBJ whole genome shotgun (WGS) entry which is preliminary data.</text>
</comment>
<dbReference type="FunFam" id="3.40.50.300:FF:000277">
    <property type="entry name" value="ATP-dependent zinc metalloprotease FtsH"/>
    <property type="match status" value="1"/>
</dbReference>
<proteinExistence type="inferred from homology"/>
<evidence type="ECO:0000256" key="15">
    <source>
        <dbReference type="ARBA" id="ARBA00023136"/>
    </source>
</evidence>
<keyword evidence="14" id="KW-0482">Metalloprotease</keyword>
<keyword evidence="8" id="KW-0547">Nucleotide-binding</keyword>
<dbReference type="GO" id="GO:0004176">
    <property type="term" value="F:ATP-dependent peptidase activity"/>
    <property type="evidence" value="ECO:0007669"/>
    <property type="project" value="InterPro"/>
</dbReference>
<dbReference type="SUPFAM" id="SSF140990">
    <property type="entry name" value="FtsH protease domain-like"/>
    <property type="match status" value="1"/>
</dbReference>
<dbReference type="Gene3D" id="1.10.8.60">
    <property type="match status" value="1"/>
</dbReference>
<dbReference type="PANTHER" id="PTHR23076:SF97">
    <property type="entry name" value="ATP-DEPENDENT ZINC METALLOPROTEASE YME1L1"/>
    <property type="match status" value="1"/>
</dbReference>
<reference evidence="19" key="1">
    <citation type="submission" date="2021-02" db="EMBL/GenBank/DDBJ databases">
        <authorList>
            <person name="Nowell W R."/>
        </authorList>
    </citation>
    <scope>NUCLEOTIDE SEQUENCE</scope>
    <source>
        <strain evidence="19">Ploen Becks lab</strain>
    </source>
</reference>
<feature type="coiled-coil region" evidence="16">
    <location>
        <begin position="26"/>
        <end position="90"/>
    </location>
</feature>
<dbReference type="SMART" id="SM00382">
    <property type="entry name" value="AAA"/>
    <property type="match status" value="1"/>
</dbReference>
<comment type="subcellular location">
    <subcellularLocation>
        <location evidence="2">Membrane</location>
        <topology evidence="2">Multi-pass membrane protein</topology>
    </subcellularLocation>
</comment>
<dbReference type="InterPro" id="IPR000642">
    <property type="entry name" value="Peptidase_M41"/>
</dbReference>
<evidence type="ECO:0000256" key="17">
    <source>
        <dbReference type="SAM" id="Phobius"/>
    </source>
</evidence>
<keyword evidence="11" id="KW-0067">ATP-binding</keyword>
<sequence>MQQAFASSTQISLTPSTSIVVSSLNRNILRQKLNNFLQTLNQYVQQIFDYNNPNDAKKLDHIKNNLNKQLESLENDVKHNDKNISSMLQNLIKQVKQFDFESSNNNQLIIDPIIKPVVNEKSEPTFFENRYGFKASELLDCQYQEPLSRNKQFLKNNKPILFNQTRGFKTKRRVNQDEQEDSNIFNWKNFSSKSDDSLKTLNSLLSKPLAGGTDSKKTLGSIFSDKKTDANLKVGNASNTDLDTKVKTAFIEGFLYKQSKDEKNARRHSNLLSLVRFITFMVILFIIFNSISISTVAPGNSRNGNGNGINIRSALTGNVNFEINPENVTVRFDDVKGLPEAKKELSDIVDFLTDPEKYTKLGARLPKGVLLVGPPGCGKTLLAKSVAGEAGVPFFQASGSDFDEMFVGTGSKRVRQLFAAARAKAPCVIFIDEIDSVGSTRTNSMIHPHANQTINQLLAEMDGFQKNEGVIVLGATNRRDTLDSALLRPGRFDVEVRIDKPDFKARVEILEFYLDKVAKDKNVDVEFMAKQLAGFGGSAIENVVNQAALRAAVTSSNTVKMEHLEWALDRTLLGYGKSRLADEECNKNTAYHEAGHVLVAYYTKDSDPLHKVTILPRSQSLGHTAFVPENDGYSMTKSQLLAKMDVSMGGRVAEEIIFGQDKVTTGAMSDFKSATNIATQMVKALGMSEKAGIRVIEDDKNTSISSSTQELLDQEIKKMLQESYDRAKSILKTHSVELKLIAEALLTHETLDVDQIKSLIENHKL</sequence>
<dbReference type="InterPro" id="IPR027417">
    <property type="entry name" value="P-loop_NTPase"/>
</dbReference>
<dbReference type="Pfam" id="PF01434">
    <property type="entry name" value="Peptidase_M41"/>
    <property type="match status" value="1"/>
</dbReference>
<keyword evidence="5" id="KW-0645">Protease</keyword>
<keyword evidence="10" id="KW-0862">Zinc</keyword>
<evidence type="ECO:0000256" key="11">
    <source>
        <dbReference type="ARBA" id="ARBA00022840"/>
    </source>
</evidence>
<dbReference type="FunFam" id="1.20.58.760:FF:000002">
    <property type="entry name" value="ATP-dependent zinc metalloprotease FtsH"/>
    <property type="match status" value="1"/>
</dbReference>
<evidence type="ECO:0000256" key="9">
    <source>
        <dbReference type="ARBA" id="ARBA00022801"/>
    </source>
</evidence>
<keyword evidence="12" id="KW-0809">Transit peptide</keyword>
<gene>
    <name evidence="19" type="ORF">OXX778_LOCUS2506</name>
</gene>
<dbReference type="Pfam" id="PF00004">
    <property type="entry name" value="AAA"/>
    <property type="match status" value="1"/>
</dbReference>
<keyword evidence="16" id="KW-0175">Coiled coil</keyword>
<keyword evidence="15 17" id="KW-0472">Membrane</keyword>
<dbReference type="GO" id="GO:0004222">
    <property type="term" value="F:metalloendopeptidase activity"/>
    <property type="evidence" value="ECO:0007669"/>
    <property type="project" value="InterPro"/>
</dbReference>
<dbReference type="PROSITE" id="PS00674">
    <property type="entry name" value="AAA"/>
    <property type="match status" value="1"/>
</dbReference>
<dbReference type="EMBL" id="CAJNOC010000197">
    <property type="protein sequence ID" value="CAF0725828.1"/>
    <property type="molecule type" value="Genomic_DNA"/>
</dbReference>
<comment type="similarity">
    <text evidence="4">In the N-terminal section; belongs to the AAA ATPase family.</text>
</comment>
<dbReference type="GO" id="GO:0005524">
    <property type="term" value="F:ATP binding"/>
    <property type="evidence" value="ECO:0007669"/>
    <property type="project" value="UniProtKB-KW"/>
</dbReference>
<evidence type="ECO:0000256" key="13">
    <source>
        <dbReference type="ARBA" id="ARBA00022989"/>
    </source>
</evidence>
<evidence type="ECO:0000256" key="10">
    <source>
        <dbReference type="ARBA" id="ARBA00022833"/>
    </source>
</evidence>
<dbReference type="InterPro" id="IPR003959">
    <property type="entry name" value="ATPase_AAA_core"/>
</dbReference>
<dbReference type="AlphaFoldDB" id="A0A813MWT4"/>
<evidence type="ECO:0000313" key="20">
    <source>
        <dbReference type="Proteomes" id="UP000663879"/>
    </source>
</evidence>
<dbReference type="HAMAP" id="MF_01458">
    <property type="entry name" value="FtsH"/>
    <property type="match status" value="1"/>
</dbReference>
<name>A0A813MWT4_9BILA</name>
<evidence type="ECO:0000256" key="5">
    <source>
        <dbReference type="ARBA" id="ARBA00022670"/>
    </source>
</evidence>
<evidence type="ECO:0000256" key="12">
    <source>
        <dbReference type="ARBA" id="ARBA00022946"/>
    </source>
</evidence>
<dbReference type="InterPro" id="IPR003593">
    <property type="entry name" value="AAA+_ATPase"/>
</dbReference>
<dbReference type="GO" id="GO:0006515">
    <property type="term" value="P:protein quality control for misfolded or incompletely synthesized proteins"/>
    <property type="evidence" value="ECO:0007669"/>
    <property type="project" value="TreeGrafter"/>
</dbReference>
<evidence type="ECO:0000259" key="18">
    <source>
        <dbReference type="SMART" id="SM00382"/>
    </source>
</evidence>
<evidence type="ECO:0000256" key="16">
    <source>
        <dbReference type="SAM" id="Coils"/>
    </source>
</evidence>
<evidence type="ECO:0000256" key="4">
    <source>
        <dbReference type="ARBA" id="ARBA00010550"/>
    </source>
</evidence>
<evidence type="ECO:0000313" key="19">
    <source>
        <dbReference type="EMBL" id="CAF0725828.1"/>
    </source>
</evidence>
<dbReference type="GO" id="GO:0016887">
    <property type="term" value="F:ATP hydrolysis activity"/>
    <property type="evidence" value="ECO:0007669"/>
    <property type="project" value="InterPro"/>
</dbReference>
<dbReference type="GO" id="GO:0005743">
    <property type="term" value="C:mitochondrial inner membrane"/>
    <property type="evidence" value="ECO:0007669"/>
    <property type="project" value="TreeGrafter"/>
</dbReference>
<evidence type="ECO:0000256" key="8">
    <source>
        <dbReference type="ARBA" id="ARBA00022741"/>
    </source>
</evidence>
<evidence type="ECO:0000256" key="14">
    <source>
        <dbReference type="ARBA" id="ARBA00023049"/>
    </source>
</evidence>
<keyword evidence="9" id="KW-0378">Hydrolase</keyword>
<keyword evidence="13 17" id="KW-1133">Transmembrane helix</keyword>
<keyword evidence="20" id="KW-1185">Reference proteome</keyword>
<dbReference type="InterPro" id="IPR037219">
    <property type="entry name" value="Peptidase_M41-like"/>
</dbReference>
<dbReference type="InterPro" id="IPR003960">
    <property type="entry name" value="ATPase_AAA_CS"/>
</dbReference>
<evidence type="ECO:0000256" key="7">
    <source>
        <dbReference type="ARBA" id="ARBA00022723"/>
    </source>
</evidence>
<dbReference type="CDD" id="cd19501">
    <property type="entry name" value="RecA-like_FtsH"/>
    <property type="match status" value="1"/>
</dbReference>
<dbReference type="SUPFAM" id="SSF52540">
    <property type="entry name" value="P-loop containing nucleoside triphosphate hydrolases"/>
    <property type="match status" value="1"/>
</dbReference>
<evidence type="ECO:0000256" key="2">
    <source>
        <dbReference type="ARBA" id="ARBA00004141"/>
    </source>
</evidence>
<protein>
    <recommendedName>
        <fullName evidence="18">AAA+ ATPase domain-containing protein</fullName>
    </recommendedName>
</protein>
<comment type="cofactor">
    <cofactor evidence="1">
        <name>Zn(2+)</name>
        <dbReference type="ChEBI" id="CHEBI:29105"/>
    </cofactor>
</comment>
<dbReference type="GO" id="GO:0046872">
    <property type="term" value="F:metal ion binding"/>
    <property type="evidence" value="ECO:0007669"/>
    <property type="project" value="UniProtKB-KW"/>
</dbReference>
<dbReference type="GO" id="GO:0007005">
    <property type="term" value="P:mitochondrion organization"/>
    <property type="evidence" value="ECO:0007669"/>
    <property type="project" value="TreeGrafter"/>
</dbReference>
<evidence type="ECO:0000256" key="3">
    <source>
        <dbReference type="ARBA" id="ARBA00010044"/>
    </source>
</evidence>
<comment type="similarity">
    <text evidence="3">In the C-terminal section; belongs to the peptidase M41 family.</text>
</comment>
<feature type="domain" description="AAA+ ATPase" evidence="18">
    <location>
        <begin position="365"/>
        <end position="502"/>
    </location>
</feature>
<keyword evidence="7" id="KW-0479">Metal-binding</keyword>
<organism evidence="19 20">
    <name type="scientific">Brachionus calyciflorus</name>
    <dbReference type="NCBI Taxonomy" id="104777"/>
    <lineage>
        <taxon>Eukaryota</taxon>
        <taxon>Metazoa</taxon>
        <taxon>Spiralia</taxon>
        <taxon>Gnathifera</taxon>
        <taxon>Rotifera</taxon>
        <taxon>Eurotatoria</taxon>
        <taxon>Monogononta</taxon>
        <taxon>Pseudotrocha</taxon>
        <taxon>Ploima</taxon>
        <taxon>Brachionidae</taxon>
        <taxon>Brachionus</taxon>
    </lineage>
</organism>
<dbReference type="InterPro" id="IPR005936">
    <property type="entry name" value="FtsH"/>
</dbReference>
<evidence type="ECO:0000256" key="1">
    <source>
        <dbReference type="ARBA" id="ARBA00001947"/>
    </source>
</evidence>
<keyword evidence="6 17" id="KW-0812">Transmembrane</keyword>
<dbReference type="FunFam" id="1.10.8.60:FF:000001">
    <property type="entry name" value="ATP-dependent zinc metalloprotease FtsH"/>
    <property type="match status" value="1"/>
</dbReference>
<dbReference type="OrthoDB" id="1413014at2759"/>
<dbReference type="Gene3D" id="1.20.58.760">
    <property type="entry name" value="Peptidase M41"/>
    <property type="match status" value="1"/>
</dbReference>
<evidence type="ECO:0000256" key="6">
    <source>
        <dbReference type="ARBA" id="ARBA00022692"/>
    </source>
</evidence>